<dbReference type="EMBL" id="JAHKSW010000028">
    <property type="protein sequence ID" value="KAG7314469.1"/>
    <property type="molecule type" value="Genomic_DNA"/>
</dbReference>
<keyword evidence="1" id="KW-0812">Transmembrane</keyword>
<sequence>MATSRSDGHSRVEENSISKTVSMLSSEMAELKCLLHPLQPVTGATPVKTTQDDENAQNQGAGEDLLNLLISLTWMCFLHVLLIPFCLIMGKLWMWLCNPHHRMFSLVTQQQRGLVKGSGLPKWHSKIARTLATMAEADSIGMGRAPEIEQPVAALVVSPDEALRGNVRCPSAQCGRTDSLLKKAYESVAYIARTENKICQLLLAATSTLEPANVDPSISQFLQTALLAMGHVTRELGNLTATLLAARRQVCLAQARLPEDCKKTL</sequence>
<evidence type="ECO:0000256" key="1">
    <source>
        <dbReference type="SAM" id="Phobius"/>
    </source>
</evidence>
<name>A0A9D3N1U4_9TELE</name>
<comment type="caution">
    <text evidence="2">The sequence shown here is derived from an EMBL/GenBank/DDBJ whole genome shotgun (WGS) entry which is preliminary data.</text>
</comment>
<keyword evidence="1" id="KW-1133">Transmembrane helix</keyword>
<dbReference type="OrthoDB" id="7756796at2759"/>
<protein>
    <submittedName>
        <fullName evidence="2">Uncharacterized protein</fullName>
    </submittedName>
</protein>
<dbReference type="Proteomes" id="UP000824219">
    <property type="component" value="Linkage Group LG28"/>
</dbReference>
<dbReference type="AlphaFoldDB" id="A0A9D3N1U4"/>
<evidence type="ECO:0000313" key="2">
    <source>
        <dbReference type="EMBL" id="KAG7314469.1"/>
    </source>
</evidence>
<gene>
    <name evidence="2" type="ORF">KOW79_021772</name>
</gene>
<evidence type="ECO:0000313" key="3">
    <source>
        <dbReference type="Proteomes" id="UP000824219"/>
    </source>
</evidence>
<keyword evidence="1" id="KW-0472">Membrane</keyword>
<accession>A0A9D3N1U4</accession>
<feature type="transmembrane region" description="Helical" evidence="1">
    <location>
        <begin position="72"/>
        <end position="96"/>
    </location>
</feature>
<organism evidence="2 3">
    <name type="scientific">Hemibagrus wyckioides</name>
    <dbReference type="NCBI Taxonomy" id="337641"/>
    <lineage>
        <taxon>Eukaryota</taxon>
        <taxon>Metazoa</taxon>
        <taxon>Chordata</taxon>
        <taxon>Craniata</taxon>
        <taxon>Vertebrata</taxon>
        <taxon>Euteleostomi</taxon>
        <taxon>Actinopterygii</taxon>
        <taxon>Neopterygii</taxon>
        <taxon>Teleostei</taxon>
        <taxon>Ostariophysi</taxon>
        <taxon>Siluriformes</taxon>
        <taxon>Bagridae</taxon>
        <taxon>Hemibagrus</taxon>
    </lineage>
</organism>
<keyword evidence="3" id="KW-1185">Reference proteome</keyword>
<reference evidence="2 3" key="1">
    <citation type="submission" date="2021-06" db="EMBL/GenBank/DDBJ databases">
        <title>Chromosome-level genome assembly of the red-tail catfish (Hemibagrus wyckioides).</title>
        <authorList>
            <person name="Shao F."/>
        </authorList>
    </citation>
    <scope>NUCLEOTIDE SEQUENCE [LARGE SCALE GENOMIC DNA]</scope>
    <source>
        <strain evidence="2">EC202008001</strain>
        <tissue evidence="2">Blood</tissue>
    </source>
</reference>
<proteinExistence type="predicted"/>